<organism evidence="1 2">
    <name type="scientific">Candidatus Williamhamiltonella defendens</name>
    <dbReference type="NCBI Taxonomy" id="138072"/>
    <lineage>
        <taxon>Bacteria</taxon>
        <taxon>Pseudomonadati</taxon>
        <taxon>Pseudomonadota</taxon>
        <taxon>Gammaproteobacteria</taxon>
        <taxon>Enterobacterales</taxon>
        <taxon>Enterobacteriaceae</taxon>
        <taxon>aphid secondary symbionts</taxon>
        <taxon>Candidatus Williamhamiltonella</taxon>
    </lineage>
</organism>
<reference evidence="2" key="1">
    <citation type="submission" date="2016-10" db="EMBL/GenBank/DDBJ databases">
        <authorList>
            <person name="Chevignon G."/>
        </authorList>
    </citation>
    <scope>NUCLEOTIDE SEQUENCE [LARGE SCALE GENOMIC DNA]</scope>
    <source>
        <strain evidence="2">A2C</strain>
    </source>
</reference>
<proteinExistence type="predicted"/>
<evidence type="ECO:0000313" key="1">
    <source>
        <dbReference type="EMBL" id="ATW29594.1"/>
    </source>
</evidence>
<dbReference type="RefSeq" id="WP_100103125.1">
    <property type="nucleotide sequence ID" value="NZ_CAWNMT010000001.1"/>
</dbReference>
<dbReference type="EMBL" id="CP017606">
    <property type="protein sequence ID" value="ATW29594.1"/>
    <property type="molecule type" value="Genomic_DNA"/>
</dbReference>
<accession>A0A2D3T1M5</accession>
<dbReference type="AlphaFoldDB" id="A0A2D3T1M5"/>
<gene>
    <name evidence="1" type="ORF">BJP41_03660</name>
</gene>
<sequence length="218" mass="24950">MSRSLTLANWQNLGRILHNQQFKITYQFSPQSLFIDDNSAYASEMAQGLVFFAWLQAHQSSEEGTARFFKGILTQAVLNEHQAMGPISEQDTQQLQQFREHFHNIMISNSAEHLDLFEPILLMEHFEVGDYMMKKGGKTWMLSVCQEASSRQPTVYLYEPNLEEIRISDDKVRAIKHSNLSIMSADDHLSRATYRMISLSDLSTSMGHPPPVLPSEPQ</sequence>
<protein>
    <submittedName>
        <fullName evidence="1">Uncharacterized protein</fullName>
    </submittedName>
</protein>
<dbReference type="Proteomes" id="UP000230008">
    <property type="component" value="Chromosome"/>
</dbReference>
<evidence type="ECO:0000313" key="2">
    <source>
        <dbReference type="Proteomes" id="UP000230008"/>
    </source>
</evidence>
<name>A0A2D3T1M5_9ENTR</name>
<reference evidence="2" key="2">
    <citation type="submission" date="2017-11" db="EMBL/GenBank/DDBJ databases">
        <title>PacBio sequencing of new strain of the secondary endosymbiont Candidatus Hamiltonella defensa.</title>
        <authorList>
            <person name="Strand M.R."/>
            <person name="Oliver K."/>
        </authorList>
    </citation>
    <scope>NUCLEOTIDE SEQUENCE [LARGE SCALE GENOMIC DNA]</scope>
    <source>
        <strain evidence="2">A2C</strain>
    </source>
</reference>